<dbReference type="GO" id="GO:0051782">
    <property type="term" value="P:negative regulation of cell division"/>
    <property type="evidence" value="ECO:0007669"/>
    <property type="project" value="TreeGrafter"/>
</dbReference>
<dbReference type="GO" id="GO:0009898">
    <property type="term" value="C:cytoplasmic side of plasma membrane"/>
    <property type="evidence" value="ECO:0007669"/>
    <property type="project" value="TreeGrafter"/>
</dbReference>
<protein>
    <submittedName>
        <fullName evidence="3">Pilus assembly protein CpaE</fullName>
    </submittedName>
</protein>
<sequence>MTMTIYCDPFTPFPGSAQPACAVPDTAQLPGVLAEWPDAQLVVIGAGVPLDEAVGFAARQRVERPALGVVLLREHVEVDVLAEAMRAGVREVVAAGDRGAVDGACARSVELSRQLTSVPPAAGEHATQVITVFAGKGGVGKSTVAVNLAVTLADNGRRRVCLVDLDLQFGDVGIMLQLPPERSLADAVGMAGRLDEDGVRSLITPYRDGIDVLLAPSGPAEGDQVSRELVGELLGLLAPMYDYVVVDTPPYVSDQVLAALDRTDWFVLVVTPDLPALKSVRLTLTTFEMLQYPAERRLVLLNRANSEVGLTVADVEKAIGQPTAVLMPSSRDVPLSVNRGVPLVIEHPGHPVAKALRELAGKCGAPDSGRTRRHRAGLFGRRH</sequence>
<dbReference type="InterPro" id="IPR050625">
    <property type="entry name" value="ParA/MinD_ATPase"/>
</dbReference>
<proteinExistence type="predicted"/>
<name>A0A4Q7ZSG6_9ACTN</name>
<feature type="domain" description="CobQ/CobB/MinD/ParA nucleotide binding" evidence="2">
    <location>
        <begin position="130"/>
        <end position="342"/>
    </location>
</feature>
<dbReference type="PANTHER" id="PTHR43384">
    <property type="entry name" value="SEPTUM SITE-DETERMINING PROTEIN MIND HOMOLOG, CHLOROPLASTIC-RELATED"/>
    <property type="match status" value="1"/>
</dbReference>
<dbReference type="PANTHER" id="PTHR43384:SF13">
    <property type="entry name" value="SLR0110 PROTEIN"/>
    <property type="match status" value="1"/>
</dbReference>
<dbReference type="AlphaFoldDB" id="A0A4Q7ZSG6"/>
<dbReference type="SUPFAM" id="SSF52540">
    <property type="entry name" value="P-loop containing nucleoside triphosphate hydrolases"/>
    <property type="match status" value="1"/>
</dbReference>
<dbReference type="Gene3D" id="3.40.50.300">
    <property type="entry name" value="P-loop containing nucleotide triphosphate hydrolases"/>
    <property type="match status" value="1"/>
</dbReference>
<keyword evidence="4" id="KW-1185">Reference proteome</keyword>
<dbReference type="GO" id="GO:0005829">
    <property type="term" value="C:cytosol"/>
    <property type="evidence" value="ECO:0007669"/>
    <property type="project" value="TreeGrafter"/>
</dbReference>
<dbReference type="GO" id="GO:0016887">
    <property type="term" value="F:ATP hydrolysis activity"/>
    <property type="evidence" value="ECO:0007669"/>
    <property type="project" value="TreeGrafter"/>
</dbReference>
<gene>
    <name evidence="3" type="ORF">EV385_6067</name>
</gene>
<dbReference type="Proteomes" id="UP000292564">
    <property type="component" value="Unassembled WGS sequence"/>
</dbReference>
<evidence type="ECO:0000259" key="2">
    <source>
        <dbReference type="Pfam" id="PF01656"/>
    </source>
</evidence>
<evidence type="ECO:0000313" key="4">
    <source>
        <dbReference type="Proteomes" id="UP000292564"/>
    </source>
</evidence>
<dbReference type="InterPro" id="IPR002586">
    <property type="entry name" value="CobQ/CobB/MinD/ParA_Nub-bd_dom"/>
</dbReference>
<reference evidence="3 4" key="1">
    <citation type="submission" date="2019-02" db="EMBL/GenBank/DDBJ databases">
        <title>Sequencing the genomes of 1000 actinobacteria strains.</title>
        <authorList>
            <person name="Klenk H.-P."/>
        </authorList>
    </citation>
    <scope>NUCLEOTIDE SEQUENCE [LARGE SCALE GENOMIC DNA]</scope>
    <source>
        <strain evidence="3 4">DSM 45162</strain>
    </source>
</reference>
<dbReference type="GO" id="GO:0005524">
    <property type="term" value="F:ATP binding"/>
    <property type="evidence" value="ECO:0007669"/>
    <property type="project" value="TreeGrafter"/>
</dbReference>
<dbReference type="Pfam" id="PF01656">
    <property type="entry name" value="CbiA"/>
    <property type="match status" value="1"/>
</dbReference>
<comment type="caution">
    <text evidence="3">The sequence shown here is derived from an EMBL/GenBank/DDBJ whole genome shotgun (WGS) entry which is preliminary data.</text>
</comment>
<dbReference type="InterPro" id="IPR027417">
    <property type="entry name" value="P-loop_NTPase"/>
</dbReference>
<organism evidence="3 4">
    <name type="scientific">Krasilnikovia cinnamomea</name>
    <dbReference type="NCBI Taxonomy" id="349313"/>
    <lineage>
        <taxon>Bacteria</taxon>
        <taxon>Bacillati</taxon>
        <taxon>Actinomycetota</taxon>
        <taxon>Actinomycetes</taxon>
        <taxon>Micromonosporales</taxon>
        <taxon>Micromonosporaceae</taxon>
        <taxon>Krasilnikovia</taxon>
    </lineage>
</organism>
<accession>A0A4Q7ZSG6</accession>
<evidence type="ECO:0000256" key="1">
    <source>
        <dbReference type="SAM" id="MobiDB-lite"/>
    </source>
</evidence>
<evidence type="ECO:0000313" key="3">
    <source>
        <dbReference type="EMBL" id="RZU54128.1"/>
    </source>
</evidence>
<feature type="compositionally biased region" description="Basic residues" evidence="1">
    <location>
        <begin position="371"/>
        <end position="383"/>
    </location>
</feature>
<feature type="region of interest" description="Disordered" evidence="1">
    <location>
        <begin position="363"/>
        <end position="383"/>
    </location>
</feature>
<dbReference type="EMBL" id="SHKY01000001">
    <property type="protein sequence ID" value="RZU54128.1"/>
    <property type="molecule type" value="Genomic_DNA"/>
</dbReference>